<dbReference type="InterPro" id="IPR038717">
    <property type="entry name" value="Tc1-like_DDE_dom"/>
</dbReference>
<evidence type="ECO:0000313" key="2">
    <source>
        <dbReference type="EMBL" id="TFK78352.1"/>
    </source>
</evidence>
<reference evidence="2 3" key="1">
    <citation type="journal article" date="2019" name="Nat. Ecol. Evol.">
        <title>Megaphylogeny resolves global patterns of mushroom evolution.</title>
        <authorList>
            <person name="Varga T."/>
            <person name="Krizsan K."/>
            <person name="Foldi C."/>
            <person name="Dima B."/>
            <person name="Sanchez-Garcia M."/>
            <person name="Sanchez-Ramirez S."/>
            <person name="Szollosi G.J."/>
            <person name="Szarkandi J.G."/>
            <person name="Papp V."/>
            <person name="Albert L."/>
            <person name="Andreopoulos W."/>
            <person name="Angelini C."/>
            <person name="Antonin V."/>
            <person name="Barry K.W."/>
            <person name="Bougher N.L."/>
            <person name="Buchanan P."/>
            <person name="Buyck B."/>
            <person name="Bense V."/>
            <person name="Catcheside P."/>
            <person name="Chovatia M."/>
            <person name="Cooper J."/>
            <person name="Damon W."/>
            <person name="Desjardin D."/>
            <person name="Finy P."/>
            <person name="Geml J."/>
            <person name="Haridas S."/>
            <person name="Hughes K."/>
            <person name="Justo A."/>
            <person name="Karasinski D."/>
            <person name="Kautmanova I."/>
            <person name="Kiss B."/>
            <person name="Kocsube S."/>
            <person name="Kotiranta H."/>
            <person name="LaButti K.M."/>
            <person name="Lechner B.E."/>
            <person name="Liimatainen K."/>
            <person name="Lipzen A."/>
            <person name="Lukacs Z."/>
            <person name="Mihaltcheva S."/>
            <person name="Morgado L.N."/>
            <person name="Niskanen T."/>
            <person name="Noordeloos M.E."/>
            <person name="Ohm R.A."/>
            <person name="Ortiz-Santana B."/>
            <person name="Ovrebo C."/>
            <person name="Racz N."/>
            <person name="Riley R."/>
            <person name="Savchenko A."/>
            <person name="Shiryaev A."/>
            <person name="Soop K."/>
            <person name="Spirin V."/>
            <person name="Szebenyi C."/>
            <person name="Tomsovsky M."/>
            <person name="Tulloss R.E."/>
            <person name="Uehling J."/>
            <person name="Grigoriev I.V."/>
            <person name="Vagvolgyi C."/>
            <person name="Papp T."/>
            <person name="Martin F.M."/>
            <person name="Miettinen O."/>
            <person name="Hibbett D.S."/>
            <person name="Nagy L.G."/>
        </authorList>
    </citation>
    <scope>NUCLEOTIDE SEQUENCE [LARGE SCALE GENOMIC DNA]</scope>
    <source>
        <strain evidence="2 3">HHB13444</strain>
    </source>
</reference>
<feature type="non-terminal residue" evidence="2">
    <location>
        <position position="63"/>
    </location>
</feature>
<feature type="domain" description="Tc1-like transposase DDE" evidence="1">
    <location>
        <begin position="1"/>
        <end position="31"/>
    </location>
</feature>
<accession>A0A5C3NMX3</accession>
<evidence type="ECO:0000259" key="1">
    <source>
        <dbReference type="Pfam" id="PF13358"/>
    </source>
</evidence>
<dbReference type="EMBL" id="ML212597">
    <property type="protein sequence ID" value="TFK78352.1"/>
    <property type="molecule type" value="Genomic_DNA"/>
</dbReference>
<dbReference type="InterPro" id="IPR036397">
    <property type="entry name" value="RNaseH_sf"/>
</dbReference>
<dbReference type="Proteomes" id="UP000308197">
    <property type="component" value="Unassembled WGS sequence"/>
</dbReference>
<proteinExistence type="predicted"/>
<organism evidence="2 3">
    <name type="scientific">Polyporus arcularius HHB13444</name>
    <dbReference type="NCBI Taxonomy" id="1314778"/>
    <lineage>
        <taxon>Eukaryota</taxon>
        <taxon>Fungi</taxon>
        <taxon>Dikarya</taxon>
        <taxon>Basidiomycota</taxon>
        <taxon>Agaricomycotina</taxon>
        <taxon>Agaricomycetes</taxon>
        <taxon>Polyporales</taxon>
        <taxon>Polyporaceae</taxon>
        <taxon>Polyporus</taxon>
    </lineage>
</organism>
<gene>
    <name evidence="2" type="ORF">K466DRAFT_459923</name>
</gene>
<evidence type="ECO:0000313" key="3">
    <source>
        <dbReference type="Proteomes" id="UP000308197"/>
    </source>
</evidence>
<dbReference type="AlphaFoldDB" id="A0A5C3NMX3"/>
<protein>
    <recommendedName>
        <fullName evidence="1">Tc1-like transposase DDE domain-containing protein</fullName>
    </recommendedName>
</protein>
<dbReference type="STRING" id="1314778.A0A5C3NMX3"/>
<dbReference type="InParanoid" id="A0A5C3NMX3"/>
<name>A0A5C3NMX3_9APHY</name>
<dbReference type="GO" id="GO:0003676">
    <property type="term" value="F:nucleic acid binding"/>
    <property type="evidence" value="ECO:0007669"/>
    <property type="project" value="InterPro"/>
</dbReference>
<feature type="non-terminal residue" evidence="2">
    <location>
        <position position="1"/>
    </location>
</feature>
<keyword evidence="3" id="KW-1185">Reference proteome</keyword>
<dbReference type="Pfam" id="PF13358">
    <property type="entry name" value="DDE_3"/>
    <property type="match status" value="1"/>
</dbReference>
<dbReference type="Gene3D" id="3.30.420.10">
    <property type="entry name" value="Ribonuclease H-like superfamily/Ribonuclease H"/>
    <property type="match status" value="1"/>
</dbReference>
<sequence>LLYLPSYSPDLNPIEESFATLKAYIRRHGHEMRTAEDPINALLEACGCITAEKAERWFAHAGY</sequence>